<organism evidence="7 8">
    <name type="scientific">Bradyrhizobium yuanmingense</name>
    <dbReference type="NCBI Taxonomy" id="108015"/>
    <lineage>
        <taxon>Bacteria</taxon>
        <taxon>Pseudomonadati</taxon>
        <taxon>Pseudomonadota</taxon>
        <taxon>Alphaproteobacteria</taxon>
        <taxon>Hyphomicrobiales</taxon>
        <taxon>Nitrobacteraceae</taxon>
        <taxon>Bradyrhizobium</taxon>
    </lineage>
</organism>
<dbReference type="EMBL" id="LJYF01000040">
    <property type="protein sequence ID" value="KRP88861.1"/>
    <property type="molecule type" value="Genomic_DNA"/>
</dbReference>
<evidence type="ECO:0000313" key="7">
    <source>
        <dbReference type="EMBL" id="KRP88861.1"/>
    </source>
</evidence>
<comment type="subcellular location">
    <subcellularLocation>
        <location evidence="1">Cell membrane</location>
        <topology evidence="1">Multi-pass membrane protein</topology>
    </subcellularLocation>
</comment>
<feature type="transmembrane region" description="Helical" evidence="6">
    <location>
        <begin position="282"/>
        <end position="300"/>
    </location>
</feature>
<keyword evidence="3 6" id="KW-0812">Transmembrane</keyword>
<gene>
    <name evidence="7" type="ORF">AOQ72_00295</name>
</gene>
<sequence length="319" mass="34375">MMSGRIKPVTTIATIFFLASAVAPLFVASWATLFALILAKGIVVLGIILLLQAGQVSFGHAMFFATGAYTAAFWGKYVGGGDIVLFIALGGITSAVFGLIVGLFVVRYREIFFGMLNLAFSMVLWSLLEKMFHYTNGADGIRVPRPALLGLSFTPETFQYVILYVSLLIAVVAFYGVQRYLDSPLGHMLRAVKSNETRLEYLGTSARRVLLIGYVISAFLGGIGGTLVAIIQQIATPEFGFWTKSGEFVFIAILGGSAHAFGAFAGAAMFECVRFYAAAHLADTWQLILGAVLIVIILYAPNGLIGLRQRYGQAKQGGH</sequence>
<dbReference type="PANTHER" id="PTHR30482:SF17">
    <property type="entry name" value="ABC TRANSPORTER ATP-BINDING PROTEIN"/>
    <property type="match status" value="1"/>
</dbReference>
<dbReference type="AlphaFoldDB" id="A0A0R3BYR1"/>
<feature type="transmembrane region" description="Helical" evidence="6">
    <location>
        <begin position="83"/>
        <end position="104"/>
    </location>
</feature>
<dbReference type="GO" id="GO:0005886">
    <property type="term" value="C:plasma membrane"/>
    <property type="evidence" value="ECO:0007669"/>
    <property type="project" value="UniProtKB-SubCell"/>
</dbReference>
<evidence type="ECO:0000256" key="1">
    <source>
        <dbReference type="ARBA" id="ARBA00004651"/>
    </source>
</evidence>
<dbReference type="OrthoDB" id="9804361at2"/>
<keyword evidence="4 6" id="KW-1133">Transmembrane helix</keyword>
<dbReference type="InterPro" id="IPR043428">
    <property type="entry name" value="LivM-like"/>
</dbReference>
<feature type="transmembrane region" description="Helical" evidence="6">
    <location>
        <begin position="209"/>
        <end position="236"/>
    </location>
</feature>
<keyword evidence="5 6" id="KW-0472">Membrane</keyword>
<dbReference type="Proteomes" id="UP000051380">
    <property type="component" value="Unassembled WGS sequence"/>
</dbReference>
<evidence type="ECO:0000256" key="5">
    <source>
        <dbReference type="ARBA" id="ARBA00023136"/>
    </source>
</evidence>
<accession>A0A0R3BYR1</accession>
<dbReference type="STRING" id="108015.GA0061099_100958"/>
<feature type="transmembrane region" description="Helical" evidence="6">
    <location>
        <begin position="158"/>
        <end position="177"/>
    </location>
</feature>
<comment type="caution">
    <text evidence="7">The sequence shown here is derived from an EMBL/GenBank/DDBJ whole genome shotgun (WGS) entry which is preliminary data.</text>
</comment>
<protein>
    <submittedName>
        <fullName evidence="7">Branched-chain amino acid ABC transporter permease</fullName>
    </submittedName>
</protein>
<dbReference type="CDD" id="cd06581">
    <property type="entry name" value="TM_PBP1_LivM_like"/>
    <property type="match status" value="1"/>
</dbReference>
<feature type="transmembrane region" description="Helical" evidence="6">
    <location>
        <begin position="248"/>
        <end position="270"/>
    </location>
</feature>
<evidence type="ECO:0000256" key="4">
    <source>
        <dbReference type="ARBA" id="ARBA00022989"/>
    </source>
</evidence>
<dbReference type="Pfam" id="PF02653">
    <property type="entry name" value="BPD_transp_2"/>
    <property type="match status" value="1"/>
</dbReference>
<evidence type="ECO:0000256" key="3">
    <source>
        <dbReference type="ARBA" id="ARBA00022692"/>
    </source>
</evidence>
<name>A0A0R3BYR1_9BRAD</name>
<dbReference type="PANTHER" id="PTHR30482">
    <property type="entry name" value="HIGH-AFFINITY BRANCHED-CHAIN AMINO ACID TRANSPORT SYSTEM PERMEASE"/>
    <property type="match status" value="1"/>
</dbReference>
<reference evidence="7 8" key="1">
    <citation type="submission" date="2015-09" db="EMBL/GenBank/DDBJ databases">
        <title>Draft Genome Sequence of the Strain BR 3267 (Bradyrhizobium yuanmingense) recommended as inoculant for cowpea in Brazil.</title>
        <authorList>
            <person name="Simoes-Araujo J.L."/>
            <person name="Zilli J.E."/>
        </authorList>
    </citation>
    <scope>NUCLEOTIDE SEQUENCE [LARGE SCALE GENOMIC DNA]</scope>
    <source>
        <strain evidence="7 8">BR3267</strain>
    </source>
</reference>
<evidence type="ECO:0000256" key="6">
    <source>
        <dbReference type="SAM" id="Phobius"/>
    </source>
</evidence>
<dbReference type="InterPro" id="IPR001851">
    <property type="entry name" value="ABC_transp_permease"/>
</dbReference>
<evidence type="ECO:0000313" key="8">
    <source>
        <dbReference type="Proteomes" id="UP000051380"/>
    </source>
</evidence>
<keyword evidence="2" id="KW-1003">Cell membrane</keyword>
<evidence type="ECO:0000256" key="2">
    <source>
        <dbReference type="ARBA" id="ARBA00022475"/>
    </source>
</evidence>
<dbReference type="GO" id="GO:0015658">
    <property type="term" value="F:branched-chain amino acid transmembrane transporter activity"/>
    <property type="evidence" value="ECO:0007669"/>
    <property type="project" value="InterPro"/>
</dbReference>
<proteinExistence type="predicted"/>